<dbReference type="AlphaFoldDB" id="A0A1Y1WAA8"/>
<dbReference type="EMBL" id="MCFD01000006">
    <property type="protein sequence ID" value="ORX70166.1"/>
    <property type="molecule type" value="Genomic_DNA"/>
</dbReference>
<protein>
    <submittedName>
        <fullName evidence="1">Uncharacterized protein</fullName>
    </submittedName>
</protein>
<reference evidence="1 2" key="1">
    <citation type="submission" date="2016-07" db="EMBL/GenBank/DDBJ databases">
        <title>Pervasive Adenine N6-methylation of Active Genes in Fungi.</title>
        <authorList>
            <consortium name="DOE Joint Genome Institute"/>
            <person name="Mondo S.J."/>
            <person name="Dannebaum R.O."/>
            <person name="Kuo R.C."/>
            <person name="Labutti K."/>
            <person name="Haridas S."/>
            <person name="Kuo A."/>
            <person name="Salamov A."/>
            <person name="Ahrendt S.R."/>
            <person name="Lipzen A."/>
            <person name="Sullivan W."/>
            <person name="Andreopoulos W.B."/>
            <person name="Clum A."/>
            <person name="Lindquist E."/>
            <person name="Daum C."/>
            <person name="Ramamoorthy G.K."/>
            <person name="Gryganskyi A."/>
            <person name="Culley D."/>
            <person name="Magnuson J.K."/>
            <person name="James T.Y."/>
            <person name="O'Malley M.A."/>
            <person name="Stajich J.E."/>
            <person name="Spatafora J.W."/>
            <person name="Visel A."/>
            <person name="Grigoriev I.V."/>
        </authorList>
    </citation>
    <scope>NUCLEOTIDE SEQUENCE [LARGE SCALE GENOMIC DNA]</scope>
    <source>
        <strain evidence="1 2">ATCC 12442</strain>
    </source>
</reference>
<comment type="caution">
    <text evidence="1">The sequence shown here is derived from an EMBL/GenBank/DDBJ whole genome shotgun (WGS) entry which is preliminary data.</text>
</comment>
<evidence type="ECO:0000313" key="2">
    <source>
        <dbReference type="Proteomes" id="UP000193922"/>
    </source>
</evidence>
<gene>
    <name evidence="1" type="ORF">DL89DRAFT_153294</name>
</gene>
<dbReference type="RefSeq" id="XP_040743804.1">
    <property type="nucleotide sequence ID" value="XM_040883576.1"/>
</dbReference>
<dbReference type="Proteomes" id="UP000193922">
    <property type="component" value="Unassembled WGS sequence"/>
</dbReference>
<accession>A0A1Y1WAA8</accession>
<organism evidence="1 2">
    <name type="scientific">Linderina pennispora</name>
    <dbReference type="NCBI Taxonomy" id="61395"/>
    <lineage>
        <taxon>Eukaryota</taxon>
        <taxon>Fungi</taxon>
        <taxon>Fungi incertae sedis</taxon>
        <taxon>Zoopagomycota</taxon>
        <taxon>Kickxellomycotina</taxon>
        <taxon>Kickxellomycetes</taxon>
        <taxon>Kickxellales</taxon>
        <taxon>Kickxellaceae</taxon>
        <taxon>Linderina</taxon>
    </lineage>
</organism>
<sequence length="110" mass="11786">MGRYIGGARLFKGISLADVASVASLAVHSHQRTLKCMCKSAQKCEWPFPLFSPSAFSDHQHGESCARPCSQSAHSFTLTILVAFQGLAAVSLCARHHHCCHPSSAQACVC</sequence>
<name>A0A1Y1WAA8_9FUNG</name>
<dbReference type="GeneID" id="63800224"/>
<proteinExistence type="predicted"/>
<keyword evidence="2" id="KW-1185">Reference proteome</keyword>
<evidence type="ECO:0000313" key="1">
    <source>
        <dbReference type="EMBL" id="ORX70166.1"/>
    </source>
</evidence>